<name>A0A6L6Q600_9BURK</name>
<evidence type="ECO:0000313" key="2">
    <source>
        <dbReference type="Proteomes" id="UP000484015"/>
    </source>
</evidence>
<proteinExistence type="predicted"/>
<organism evidence="1 2">
    <name type="scientific">Pseudoduganella ginsengisoli</name>
    <dbReference type="NCBI Taxonomy" id="1462440"/>
    <lineage>
        <taxon>Bacteria</taxon>
        <taxon>Pseudomonadati</taxon>
        <taxon>Pseudomonadota</taxon>
        <taxon>Betaproteobacteria</taxon>
        <taxon>Burkholderiales</taxon>
        <taxon>Oxalobacteraceae</taxon>
        <taxon>Telluria group</taxon>
        <taxon>Pseudoduganella</taxon>
    </lineage>
</organism>
<keyword evidence="2" id="KW-1185">Reference proteome</keyword>
<dbReference type="Proteomes" id="UP000484015">
    <property type="component" value="Unassembled WGS sequence"/>
</dbReference>
<sequence length="127" mass="14094">MSKKTIQVGYDAIYYFVDGKTEIGYGEKSGKGALIYSGRIYPLDNAKVIAKGRTVPSEFSPALASWSRVKDASGSYLCVNFNFDGIGRSGSFQNFKGGYLLDIGNDEHHLYYIEGDLRAIRRAVPRH</sequence>
<dbReference type="AlphaFoldDB" id="A0A6L6Q600"/>
<accession>A0A6L6Q600</accession>
<comment type="caution">
    <text evidence="1">The sequence shown here is derived from an EMBL/GenBank/DDBJ whole genome shotgun (WGS) entry which is preliminary data.</text>
</comment>
<reference evidence="1 2" key="1">
    <citation type="submission" date="2019-11" db="EMBL/GenBank/DDBJ databases">
        <title>Type strains purchased from KCTC, JCM and DSMZ.</title>
        <authorList>
            <person name="Lu H."/>
        </authorList>
    </citation>
    <scope>NUCLEOTIDE SEQUENCE [LARGE SCALE GENOMIC DNA]</scope>
    <source>
        <strain evidence="1 2">KCTC 42409</strain>
    </source>
</reference>
<evidence type="ECO:0000313" key="1">
    <source>
        <dbReference type="EMBL" id="MTW04985.1"/>
    </source>
</evidence>
<dbReference type="EMBL" id="WNLA01000019">
    <property type="protein sequence ID" value="MTW04985.1"/>
    <property type="molecule type" value="Genomic_DNA"/>
</dbReference>
<gene>
    <name evidence="1" type="ORF">GM668_23185</name>
</gene>
<protein>
    <submittedName>
        <fullName evidence="1">Uncharacterized protein</fullName>
    </submittedName>
</protein>
<dbReference type="RefSeq" id="WP_155441335.1">
    <property type="nucleotide sequence ID" value="NZ_WNLA01000019.1"/>
</dbReference>
<dbReference type="OrthoDB" id="8779032at2"/>